<dbReference type="SMART" id="SM00382">
    <property type="entry name" value="AAA"/>
    <property type="match status" value="1"/>
</dbReference>
<proteinExistence type="predicted"/>
<dbReference type="Gene3D" id="3.40.50.300">
    <property type="entry name" value="P-loop containing nucleotide triphosphate hydrolases"/>
    <property type="match status" value="1"/>
</dbReference>
<reference evidence="2 3" key="1">
    <citation type="journal article" date="2011" name="J. Bacteriol.">
        <title>Genome sequence of 'Pedosphaera parvula' Ellin514, an aerobic Verrucomicrobial isolate from pasture soil.</title>
        <authorList>
            <person name="Kant R."/>
            <person name="van Passel M.W."/>
            <person name="Sangwan P."/>
            <person name="Palva A."/>
            <person name="Lucas S."/>
            <person name="Copeland A."/>
            <person name="Lapidus A."/>
            <person name="Glavina Del Rio T."/>
            <person name="Dalin E."/>
            <person name="Tice H."/>
            <person name="Bruce D."/>
            <person name="Goodwin L."/>
            <person name="Pitluck S."/>
            <person name="Chertkov O."/>
            <person name="Larimer F.W."/>
            <person name="Land M.L."/>
            <person name="Hauser L."/>
            <person name="Brettin T.S."/>
            <person name="Detter J.C."/>
            <person name="Han S."/>
            <person name="de Vos W.M."/>
            <person name="Janssen P.H."/>
            <person name="Smidt H."/>
        </authorList>
    </citation>
    <scope>NUCLEOTIDE SEQUENCE [LARGE SCALE GENOMIC DNA]</scope>
    <source>
        <strain evidence="2 3">Ellin514</strain>
    </source>
</reference>
<gene>
    <name evidence="2" type="ORF">Cflav_PD5990</name>
</gene>
<accession>B9XA14</accession>
<dbReference type="EMBL" id="ABOX02000001">
    <property type="protein sequence ID" value="EEF63355.1"/>
    <property type="molecule type" value="Genomic_DNA"/>
</dbReference>
<sequence length="485" mass="52628">MTATETKPKATPQQGYEVLCRLMAPKFTDKMTEPQRAAETATKADVQKKVMAHLRAVTGLTIALPVFHNNADFSDDDKIAFYKDCVSAIVHREWHKLKGQVGVGDKRVESPASDAAPIVSAPQEPPAPTVPAPVNPDSVIEIKESDDDLTKAILKRIIPRLPKGGVDADAVKQIVRSELPFALPDIHDEVKKALSNGSFPVERVKNLIAEAIKDMGVQRIAIISPTGEVKEVGRQHYKFGLLMACVSQRLCVMLVGPAGGGKTTGAAMVAKALDMKFGAMSLGPMTSKADFYGYKDATGEYHTTLLAQIAEQGGVMLLDEWDAAHAGCATYTNMLLANEEFATPIGMKQKHKDFILIAGANTFGQGADRLYVGRNQLDAATLDRFVVIDWDYDEGLEASLIGLTKPSPTFENTLGGILEPDQWFARVTAIRQAVETLKVRAVISPRATVHGVKLFDAGIGQTHVENMVIWKGMDIATRQKIENAL</sequence>
<feature type="domain" description="AAA+ ATPase" evidence="1">
    <location>
        <begin position="248"/>
        <end position="383"/>
    </location>
</feature>
<comment type="caution">
    <text evidence="2">The sequence shown here is derived from an EMBL/GenBank/DDBJ whole genome shotgun (WGS) entry which is preliminary data.</text>
</comment>
<dbReference type="InterPro" id="IPR027417">
    <property type="entry name" value="P-loop_NTPase"/>
</dbReference>
<dbReference type="OrthoDB" id="1326940at2"/>
<dbReference type="GO" id="GO:0016887">
    <property type="term" value="F:ATP hydrolysis activity"/>
    <property type="evidence" value="ECO:0007669"/>
    <property type="project" value="InterPro"/>
</dbReference>
<dbReference type="AlphaFoldDB" id="B9XA14"/>
<dbReference type="GO" id="GO:0005524">
    <property type="term" value="F:ATP binding"/>
    <property type="evidence" value="ECO:0007669"/>
    <property type="project" value="InterPro"/>
</dbReference>
<dbReference type="InterPro" id="IPR003593">
    <property type="entry name" value="AAA+_ATPase"/>
</dbReference>
<protein>
    <submittedName>
        <fullName evidence="2">ATPase associated with various cellular activities AAA_5</fullName>
    </submittedName>
</protein>
<organism evidence="2 3">
    <name type="scientific">Pedosphaera parvula (strain Ellin514)</name>
    <dbReference type="NCBI Taxonomy" id="320771"/>
    <lineage>
        <taxon>Bacteria</taxon>
        <taxon>Pseudomonadati</taxon>
        <taxon>Verrucomicrobiota</taxon>
        <taxon>Pedosphaerae</taxon>
        <taxon>Pedosphaerales</taxon>
        <taxon>Pedosphaeraceae</taxon>
        <taxon>Pedosphaera</taxon>
    </lineage>
</organism>
<dbReference type="STRING" id="320771.Cflav_PD5990"/>
<keyword evidence="3" id="KW-1185">Reference proteome</keyword>
<dbReference type="Proteomes" id="UP000003688">
    <property type="component" value="Unassembled WGS sequence"/>
</dbReference>
<evidence type="ECO:0000259" key="1">
    <source>
        <dbReference type="SMART" id="SM00382"/>
    </source>
</evidence>
<dbReference type="InterPro" id="IPR011704">
    <property type="entry name" value="ATPase_dyneun-rel_AAA"/>
</dbReference>
<dbReference type="RefSeq" id="WP_007412662.1">
    <property type="nucleotide sequence ID" value="NZ_ABOX02000001.1"/>
</dbReference>
<evidence type="ECO:0000313" key="2">
    <source>
        <dbReference type="EMBL" id="EEF63355.1"/>
    </source>
</evidence>
<evidence type="ECO:0000313" key="3">
    <source>
        <dbReference type="Proteomes" id="UP000003688"/>
    </source>
</evidence>
<name>B9XA14_PEDPL</name>
<dbReference type="SUPFAM" id="SSF52540">
    <property type="entry name" value="P-loop containing nucleoside triphosphate hydrolases"/>
    <property type="match status" value="1"/>
</dbReference>
<dbReference type="Pfam" id="PF07728">
    <property type="entry name" value="AAA_5"/>
    <property type="match status" value="1"/>
</dbReference>